<dbReference type="Pfam" id="PF14226">
    <property type="entry name" value="DIOX_N"/>
    <property type="match status" value="1"/>
</dbReference>
<gene>
    <name evidence="4" type="ORF">PGQ11_009636</name>
</gene>
<dbReference type="InterPro" id="IPR005123">
    <property type="entry name" value="Oxoglu/Fe-dep_dioxygenase_dom"/>
</dbReference>
<reference evidence="4 5" key="1">
    <citation type="journal article" date="2024" name="IMA Fungus">
        <title>Apiospora arundinis, a panoply of carbohydrate-active enzymes and secondary metabolites.</title>
        <authorList>
            <person name="Sorensen T."/>
            <person name="Petersen C."/>
            <person name="Muurmann A.T."/>
            <person name="Christiansen J.V."/>
            <person name="Brundto M.L."/>
            <person name="Overgaard C.K."/>
            <person name="Boysen A.T."/>
            <person name="Wollenberg R.D."/>
            <person name="Larsen T.O."/>
            <person name="Sorensen J.L."/>
            <person name="Nielsen K.L."/>
            <person name="Sondergaard T.E."/>
        </authorList>
    </citation>
    <scope>NUCLEOTIDE SEQUENCE [LARGE SCALE GENOMIC DNA]</scope>
    <source>
        <strain evidence="4 5">AAU 773</strain>
    </source>
</reference>
<dbReference type="PROSITE" id="PS51471">
    <property type="entry name" value="FE2OG_OXY"/>
    <property type="match status" value="1"/>
</dbReference>
<dbReference type="Proteomes" id="UP001390339">
    <property type="component" value="Unassembled WGS sequence"/>
</dbReference>
<dbReference type="EMBL" id="JAPCWZ010000005">
    <property type="protein sequence ID" value="KAK8863401.1"/>
    <property type="molecule type" value="Genomic_DNA"/>
</dbReference>
<dbReference type="PANTHER" id="PTHR47990">
    <property type="entry name" value="2-OXOGLUTARATE (2OG) AND FE(II)-DEPENDENT OXYGENASE SUPERFAMILY PROTEIN-RELATED"/>
    <property type="match status" value="1"/>
</dbReference>
<feature type="domain" description="Fe2OG dioxygenase" evidence="3">
    <location>
        <begin position="178"/>
        <end position="293"/>
    </location>
</feature>
<dbReference type="Gene3D" id="2.60.120.330">
    <property type="entry name" value="B-lactam Antibiotic, Isopenicillin N Synthase, Chain"/>
    <property type="match status" value="1"/>
</dbReference>
<comment type="similarity">
    <text evidence="1 2">Belongs to the iron/ascorbate-dependent oxidoreductase family.</text>
</comment>
<proteinExistence type="inferred from homology"/>
<dbReference type="InterPro" id="IPR026992">
    <property type="entry name" value="DIOX_N"/>
</dbReference>
<accession>A0ABR2IIP0</accession>
<organism evidence="4 5">
    <name type="scientific">Apiospora arundinis</name>
    <dbReference type="NCBI Taxonomy" id="335852"/>
    <lineage>
        <taxon>Eukaryota</taxon>
        <taxon>Fungi</taxon>
        <taxon>Dikarya</taxon>
        <taxon>Ascomycota</taxon>
        <taxon>Pezizomycotina</taxon>
        <taxon>Sordariomycetes</taxon>
        <taxon>Xylariomycetidae</taxon>
        <taxon>Amphisphaeriales</taxon>
        <taxon>Apiosporaceae</taxon>
        <taxon>Apiospora</taxon>
    </lineage>
</organism>
<protein>
    <submittedName>
        <fullName evidence="4">2og-fe oxygenase family protein</fullName>
    </submittedName>
</protein>
<evidence type="ECO:0000313" key="4">
    <source>
        <dbReference type="EMBL" id="KAK8863401.1"/>
    </source>
</evidence>
<keyword evidence="2" id="KW-0479">Metal-binding</keyword>
<comment type="caution">
    <text evidence="4">The sequence shown here is derived from an EMBL/GenBank/DDBJ whole genome shotgun (WGS) entry which is preliminary data.</text>
</comment>
<sequence>MSVLDIDAAPAATSVPVASLRTIDFSKLIDRDAMEMTKLILACQEVGFFYLDLSSSGCENLLFNRDVVSGHMEQWFNQDKAEKAKTVTVSNAHGYKPIGHHAGVGKNRDGWEALKLGRSELRGRWALPSVVRENISSFSDFQDECHFVTKLLLDCISTKLELRGARSLQQYHRDDAPSKSSLFFNHYPARDTTGRAAEGKGEIGQNQHTDLGSLTLLFAPQWGLQVLCPVDFVCPETGERLQWQNVEPRPRHAIVNVGDTLRFLSDYRLRSALHRALPMENCDRYSIAYFLRPSDDSEFVDAKGEATTAVSWYLQKNKTYESHGKQDERILLGGLMEFAQPAPVCLET</sequence>
<evidence type="ECO:0000256" key="1">
    <source>
        <dbReference type="ARBA" id="ARBA00008056"/>
    </source>
</evidence>
<keyword evidence="2" id="KW-0560">Oxidoreductase</keyword>
<dbReference type="SUPFAM" id="SSF51197">
    <property type="entry name" value="Clavaminate synthase-like"/>
    <property type="match status" value="1"/>
</dbReference>
<evidence type="ECO:0000259" key="3">
    <source>
        <dbReference type="PROSITE" id="PS51471"/>
    </source>
</evidence>
<dbReference type="Pfam" id="PF03171">
    <property type="entry name" value="2OG-FeII_Oxy"/>
    <property type="match status" value="1"/>
</dbReference>
<name>A0ABR2IIP0_9PEZI</name>
<dbReference type="InterPro" id="IPR027443">
    <property type="entry name" value="IPNS-like_sf"/>
</dbReference>
<dbReference type="InterPro" id="IPR050231">
    <property type="entry name" value="Iron_ascorbate_oxido_reductase"/>
</dbReference>
<dbReference type="InterPro" id="IPR044861">
    <property type="entry name" value="IPNS-like_FE2OG_OXY"/>
</dbReference>
<evidence type="ECO:0000313" key="5">
    <source>
        <dbReference type="Proteomes" id="UP001390339"/>
    </source>
</evidence>
<evidence type="ECO:0000256" key="2">
    <source>
        <dbReference type="RuleBase" id="RU003682"/>
    </source>
</evidence>
<keyword evidence="2" id="KW-0408">Iron</keyword>
<keyword evidence="5" id="KW-1185">Reference proteome</keyword>